<feature type="compositionally biased region" description="Low complexity" evidence="2">
    <location>
        <begin position="12"/>
        <end position="22"/>
    </location>
</feature>
<reference evidence="5" key="1">
    <citation type="journal article" date="2022" name="J Environ Chem Eng">
        <title>Biodegradation of petroleum oil using a constructed nonpathogenic and heavy metal-tolerant bacterial consortium isolated from marine sponges.</title>
        <authorList>
            <person name="Dechsakulwatana C."/>
            <person name="Rungsihiranrut A."/>
            <person name="Muangchinda C."/>
            <person name="Ningthoujam R."/>
            <person name="Klankeo P."/>
            <person name="Pinyakong O."/>
        </authorList>
    </citation>
    <scope>NUCLEOTIDE SEQUENCE [LARGE SCALE GENOMIC DNA]</scope>
    <source>
        <strain evidence="5">MO2-4</strain>
    </source>
</reference>
<dbReference type="InterPro" id="IPR011528">
    <property type="entry name" value="NERD"/>
</dbReference>
<protein>
    <recommendedName>
        <fullName evidence="1">DNA 3'-5' helicase II</fullName>
    </recommendedName>
</protein>
<accession>A0ABU3ZXS4</accession>
<evidence type="ECO:0000313" key="5">
    <source>
        <dbReference type="Proteomes" id="UP001185984"/>
    </source>
</evidence>
<keyword evidence="5" id="KW-1185">Reference proteome</keyword>
<organism evidence="4 5">
    <name type="scientific">Sphingobium naphthae</name>
    <dbReference type="NCBI Taxonomy" id="1886786"/>
    <lineage>
        <taxon>Bacteria</taxon>
        <taxon>Pseudomonadati</taxon>
        <taxon>Pseudomonadota</taxon>
        <taxon>Alphaproteobacteria</taxon>
        <taxon>Sphingomonadales</taxon>
        <taxon>Sphingomonadaceae</taxon>
        <taxon>Sphingobium</taxon>
    </lineage>
</organism>
<keyword evidence="4" id="KW-0378">Hydrolase</keyword>
<dbReference type="GO" id="GO:0004386">
    <property type="term" value="F:helicase activity"/>
    <property type="evidence" value="ECO:0007669"/>
    <property type="project" value="UniProtKB-KW"/>
</dbReference>
<dbReference type="Pfam" id="PF08378">
    <property type="entry name" value="NERD"/>
    <property type="match status" value="1"/>
</dbReference>
<keyword evidence="4" id="KW-0347">Helicase</keyword>
<feature type="domain" description="NERD" evidence="3">
    <location>
        <begin position="43"/>
        <end position="145"/>
    </location>
</feature>
<dbReference type="SUPFAM" id="SSF52540">
    <property type="entry name" value="P-loop containing nucleoside triphosphate hydrolases"/>
    <property type="match status" value="1"/>
</dbReference>
<dbReference type="PANTHER" id="PTHR11070">
    <property type="entry name" value="UVRD / RECB / PCRA DNA HELICASE FAMILY MEMBER"/>
    <property type="match status" value="1"/>
</dbReference>
<evidence type="ECO:0000259" key="3">
    <source>
        <dbReference type="Pfam" id="PF08378"/>
    </source>
</evidence>
<sequence length="633" mass="70309">MNFKTGMISLESSPSGSSAAGGQRRIISPSRDDLSTLRQPLTQGERKVLEVFDAALDPAWEIYIQPHLNGLRPDFVLMNPHVGIAVFEVKDWDLDAMHYFVTDHRPPELQGRKDGKTFSLQGQNPITKVNYYRDAIYKLYCPRLKQNAGFAAITAGVIFPFANTQRVRDLFSAFITCDEQDRLARYQPITGIAELAAGQIAKIFPESTRQSSNVMREEFAADLRGWLVEPDFSATQRRPLEMDANQRMLAEDRTTSGYRRIKGPAGSGKSLVLASRAAKLANEGKSVLVATYNITLWHYLRDLVVRALSDPRGYRNIVFVNFHSWCKQVCMDVGWSDRYDDLWKSGGAGTVLDTELPQLVASASGMDDAPRYDAILVDEGQDYRPLWWNTLRRFLKPGGEMLLVADATQDVYGTAGAWTDDTMSGAGFRGAWAQLDVSYRLPPAALPLVRDFVTRYLPKKGAELPALAQGALDLSPAQLRWVQCGSDEAIRTCVFELQRMMQQTGSTDLANADITFLASDVVTGNNVVAALQDCEIASVATFAHDKQERRREKMAFYMGDARIKATTVHSFKGWETPLLVIHIDATAGAQSLALIYVGLTRLKRRASGSCLTVVCSNTELVDFGRTWPDFVSG</sequence>
<keyword evidence="4" id="KW-0067">ATP-binding</keyword>
<evidence type="ECO:0000256" key="1">
    <source>
        <dbReference type="ARBA" id="ARBA00034923"/>
    </source>
</evidence>
<dbReference type="Proteomes" id="UP001185984">
    <property type="component" value="Unassembled WGS sequence"/>
</dbReference>
<dbReference type="InterPro" id="IPR027417">
    <property type="entry name" value="P-loop_NTPase"/>
</dbReference>
<dbReference type="PANTHER" id="PTHR11070:SF2">
    <property type="entry name" value="ATP-DEPENDENT DNA HELICASE SRS2"/>
    <property type="match status" value="1"/>
</dbReference>
<feature type="region of interest" description="Disordered" evidence="2">
    <location>
        <begin position="1"/>
        <end position="34"/>
    </location>
</feature>
<keyword evidence="4" id="KW-0547">Nucleotide-binding</keyword>
<dbReference type="RefSeq" id="WP_317517080.1">
    <property type="nucleotide sequence ID" value="NZ_JAPTHD010000004.1"/>
</dbReference>
<gene>
    <name evidence="4" type="ORF">O0R41_11950</name>
</gene>
<proteinExistence type="predicted"/>
<dbReference type="EMBL" id="JAPTHD010000004">
    <property type="protein sequence ID" value="MDV5824311.1"/>
    <property type="molecule type" value="Genomic_DNA"/>
</dbReference>
<evidence type="ECO:0000313" key="4">
    <source>
        <dbReference type="EMBL" id="MDV5824311.1"/>
    </source>
</evidence>
<dbReference type="Gene3D" id="3.40.50.300">
    <property type="entry name" value="P-loop containing nucleotide triphosphate hydrolases"/>
    <property type="match status" value="1"/>
</dbReference>
<dbReference type="InterPro" id="IPR000212">
    <property type="entry name" value="DNA_helicase_UvrD/REP"/>
</dbReference>
<evidence type="ECO:0000256" key="2">
    <source>
        <dbReference type="SAM" id="MobiDB-lite"/>
    </source>
</evidence>
<name>A0ABU3ZXS4_9SPHN</name>
<comment type="caution">
    <text evidence="4">The sequence shown here is derived from an EMBL/GenBank/DDBJ whole genome shotgun (WGS) entry which is preliminary data.</text>
</comment>